<organism evidence="1 2">
    <name type="scientific">Bacteroides thetaiotaomicron</name>
    <dbReference type="NCBI Taxonomy" id="818"/>
    <lineage>
        <taxon>Bacteria</taxon>
        <taxon>Pseudomonadati</taxon>
        <taxon>Bacteroidota</taxon>
        <taxon>Bacteroidia</taxon>
        <taxon>Bacteroidales</taxon>
        <taxon>Bacteroidaceae</taxon>
        <taxon>Bacteroides</taxon>
    </lineage>
</organism>
<reference evidence="1 2" key="1">
    <citation type="submission" date="2015-09" db="EMBL/GenBank/DDBJ databases">
        <authorList>
            <consortium name="Pathogen Informatics"/>
        </authorList>
    </citation>
    <scope>NUCLEOTIDE SEQUENCE [LARGE SCALE GENOMIC DNA]</scope>
    <source>
        <strain evidence="1 2">2789STDY5834945</strain>
    </source>
</reference>
<dbReference type="RefSeq" id="WP_055217060.1">
    <property type="nucleotide sequence ID" value="NZ_CZBI01000001.1"/>
</dbReference>
<name>A0A174N901_BACT4</name>
<evidence type="ECO:0000313" key="1">
    <source>
        <dbReference type="EMBL" id="CUP44206.1"/>
    </source>
</evidence>
<dbReference type="EMBL" id="CZBI01000001">
    <property type="protein sequence ID" value="CUP44206.1"/>
    <property type="molecule type" value="Genomic_DNA"/>
</dbReference>
<sequence length="863" mass="97609">MIDIKDISGNIRFSTPINQGSKRKFLLMKEDYITLKFSALKPVYFSLGDYIDNEIGVFELVDLYKPDYNAETGGYDYDLRLDAYYWKWKNKKFFYTPEKGNKESGWSLTSTLDTHMKVFLKNLEVLGYNYRGRAFSYVTDGTVDNSAKLITYDSTNMIDALTQIAETWQCEWWITDSIIHFGRCEYSDPVDFEIGVNVGNMTRSDSQTSYATRIYAFGSTRNLPSDYRPQDEDVMMNGVVQKRLMLPGDTPYIDAFPGMSMEEAIEEVVVFEDVYPRRIGTMSDIVLHEYTDKIEEEGKEPVFKKWNAYRFKDTGMTFSKDYVLPGQELNIIFQSGAMNGMSFTVTFNPWDKDKNEDQQPEKNADGSWNPLAQVFEIVRNEDYGRPIPDESLKPSNGDTYVLYGFDTKFVSDNMLPSAEQELLEMAEKYVEKSMQDPSTYSCKMLPDYIYNDGDIRRFELGDRVNLINKNYFEDGRQSRIIGYECALDIPHDHPVYTIGETAAYSRLGEIENKVDSLTFKGQAFNGSSGNGGGGTGVYVIGINDKTQPSDRNVFSSKRIINEIRGRALSRIYNDEAAGRITFTKGLVSSELVEANNGLVIRKKEVTEEASFMSLIEESEDAIVEELSVGGGVTTLGGMDNVSEEADKTSETDDIIVRLAGASEWTVNTTLFSNVSQLMSKVFPFTLSLAGGGGIYEKGSTQTINLSWSYDRDVTSQSVNGESMPIDSRAKQYKDVTADTTYTLSAVYNGEVYRDSTSVKFRLKKYYGVSVHEALTDEEILALTSSWAERPLKTTVFDCSGGKYPYYILPASMISDIQFWIGGLRNSDWVEDVRTVTNVYGYTESYTIFRLNSIQTGVLNIEVK</sequence>
<proteinExistence type="predicted"/>
<dbReference type="AlphaFoldDB" id="A0A174N901"/>
<protein>
    <recommendedName>
        <fullName evidence="3">Prophage tail endopeptidase domain-containing protein</fullName>
    </recommendedName>
</protein>
<accession>A0A174N901</accession>
<evidence type="ECO:0000313" key="2">
    <source>
        <dbReference type="Proteomes" id="UP000095541"/>
    </source>
</evidence>
<gene>
    <name evidence="1" type="ORF">ERS852557_00606</name>
</gene>
<evidence type="ECO:0008006" key="3">
    <source>
        <dbReference type="Google" id="ProtNLM"/>
    </source>
</evidence>
<dbReference type="Proteomes" id="UP000095541">
    <property type="component" value="Unassembled WGS sequence"/>
</dbReference>